<proteinExistence type="predicted"/>
<keyword evidence="2" id="KW-0732">Signal</keyword>
<dbReference type="PROSITE" id="PS50022">
    <property type="entry name" value="FA58C_3"/>
    <property type="match status" value="2"/>
</dbReference>
<accession>A0A402D6A8</accession>
<dbReference type="PANTHER" id="PTHR12654:SF0">
    <property type="entry name" value="NON-LYSOSOMAL GLUCOSYLCERAMIDASE"/>
    <property type="match status" value="1"/>
</dbReference>
<dbReference type="SUPFAM" id="SSF49785">
    <property type="entry name" value="Galactose-binding domain-like"/>
    <property type="match status" value="2"/>
</dbReference>
<dbReference type="InterPro" id="IPR008979">
    <property type="entry name" value="Galactose-bd-like_sf"/>
</dbReference>
<dbReference type="InterPro" id="IPR052566">
    <property type="entry name" value="Non-lysos_glucosylceramidase"/>
</dbReference>
<dbReference type="Gene3D" id="2.60.120.260">
    <property type="entry name" value="Galactose-binding domain-like"/>
    <property type="match status" value="2"/>
</dbReference>
<dbReference type="InterPro" id="IPR012341">
    <property type="entry name" value="6hp_glycosidase-like_sf"/>
</dbReference>
<protein>
    <submittedName>
        <fullName evidence="3">Uncharacterized protein</fullName>
    </submittedName>
</protein>
<dbReference type="RefSeq" id="WP_119325010.1">
    <property type="nucleotide sequence ID" value="NZ_AP025739.1"/>
</dbReference>
<dbReference type="InterPro" id="IPR000421">
    <property type="entry name" value="FA58C"/>
</dbReference>
<dbReference type="InterPro" id="IPR006775">
    <property type="entry name" value="GH116_catalytic"/>
</dbReference>
<dbReference type="GO" id="GO:0008422">
    <property type="term" value="F:beta-glucosidase activity"/>
    <property type="evidence" value="ECO:0007669"/>
    <property type="project" value="TreeGrafter"/>
</dbReference>
<feature type="region of interest" description="Disordered" evidence="1">
    <location>
        <begin position="329"/>
        <end position="348"/>
    </location>
</feature>
<dbReference type="Pfam" id="PF12215">
    <property type="entry name" value="Glyco_hydr_116N"/>
    <property type="match status" value="1"/>
</dbReference>
<feature type="chain" id="PRO_5043444922" evidence="2">
    <location>
        <begin position="24"/>
        <end position="1151"/>
    </location>
</feature>
<dbReference type="GO" id="GO:0005975">
    <property type="term" value="P:carbohydrate metabolic process"/>
    <property type="evidence" value="ECO:0007669"/>
    <property type="project" value="InterPro"/>
</dbReference>
<dbReference type="AlphaFoldDB" id="A0A402D6A8"/>
<dbReference type="OrthoDB" id="1007311at2"/>
<evidence type="ECO:0000256" key="2">
    <source>
        <dbReference type="SAM" id="SignalP"/>
    </source>
</evidence>
<dbReference type="KEGG" id="ccot:CCAX7_40810"/>
<reference evidence="3 4" key="1">
    <citation type="journal article" date="2019" name="Int. J. Syst. Evol. Microbiol.">
        <title>Capsulimonas corticalis gen. nov., sp. nov., an aerobic capsulated bacterium, of a novel bacterial order, Capsulimonadales ord. nov., of the class Armatimonadia of the phylum Armatimonadetes.</title>
        <authorList>
            <person name="Li J."/>
            <person name="Kudo C."/>
            <person name="Tonouchi A."/>
        </authorList>
    </citation>
    <scope>NUCLEOTIDE SEQUENCE [LARGE SCALE GENOMIC DNA]</scope>
    <source>
        <strain evidence="3 4">AX-7</strain>
    </source>
</reference>
<dbReference type="Pfam" id="PF00754">
    <property type="entry name" value="F5_F8_type_C"/>
    <property type="match status" value="2"/>
</dbReference>
<dbReference type="InterPro" id="IPR008928">
    <property type="entry name" value="6-hairpin_glycosidase_sf"/>
</dbReference>
<evidence type="ECO:0000256" key="1">
    <source>
        <dbReference type="SAM" id="MobiDB-lite"/>
    </source>
</evidence>
<feature type="compositionally biased region" description="Polar residues" evidence="1">
    <location>
        <begin position="334"/>
        <end position="347"/>
    </location>
</feature>
<dbReference type="InterPro" id="IPR024462">
    <property type="entry name" value="GH116_N"/>
</dbReference>
<dbReference type="PANTHER" id="PTHR12654">
    <property type="entry name" value="BILE ACID BETA-GLUCOSIDASE-RELATED"/>
    <property type="match status" value="1"/>
</dbReference>
<gene>
    <name evidence="3" type="ORF">CCAX7_40810</name>
</gene>
<feature type="signal peptide" evidence="2">
    <location>
        <begin position="1"/>
        <end position="23"/>
    </location>
</feature>
<organism evidence="3 4">
    <name type="scientific">Capsulimonas corticalis</name>
    <dbReference type="NCBI Taxonomy" id="2219043"/>
    <lineage>
        <taxon>Bacteria</taxon>
        <taxon>Bacillati</taxon>
        <taxon>Armatimonadota</taxon>
        <taxon>Armatimonadia</taxon>
        <taxon>Capsulimonadales</taxon>
        <taxon>Capsulimonadaceae</taxon>
        <taxon>Capsulimonas</taxon>
    </lineage>
</organism>
<name>A0A402D6A8_9BACT</name>
<keyword evidence="4" id="KW-1185">Reference proteome</keyword>
<dbReference type="Pfam" id="PF04685">
    <property type="entry name" value="DUF608"/>
    <property type="match status" value="1"/>
</dbReference>
<evidence type="ECO:0000313" key="4">
    <source>
        <dbReference type="Proteomes" id="UP000287394"/>
    </source>
</evidence>
<sequence>MVKLRTLLGVLSLPIAAAGIASAAPVNSFEPATGTIVDKRWQSGLPLGGIGVGKIELMTDGSFGNFTNQHNWDRPYAWAKGAFAAIRVKSAGGEPVARMLRLKSDGEYAGVDNVAHTRMQGWFPRAQIDYSDAALPVKVRLNAFSPLIPHNAKDSGLPIACLDYVVTNTSDKSVSATVALAWPNLLGWGGKGGVSWDDLTGNSQAPAAVGALTGLRYTTTQKYDDQHQNVLGEDFVSVRKDAGVDVSTCSAWDAGAATPSFWSDFASSGTLPPAAPGAAPQPAGAVAASVTLAPGETRTLHYYVVWAMPNLLMVNPIKHYTGAYDESPARVPSLTEQNPERWTTNRGMHTGDSLVIDLGKVLTPTEIDLKSGEGASPSDYPRGMKVEVSTDGSAWTTVADKTKEEMFESLAKVALTPTAGRYVRLTNEGDDGLFWSIYGLGVRVQEQDALIDPTNVTARMPHADLTIDNVQAGHYWQNYWSDGLKIADYADKNADRLLKETRAWQDPVLKSDVPFWLKLKLINCAFPMFSNTVLTKNGEFSVLESPIEMGGALGTMDQRMAAHAFLTAFFPELDRAELEQYAQCQQPDGRITHFDGNVHVAMVNPNVNYGITDWPDLSTSWISQSVKLYRWTGDKSFLDRVHPHIASAMEWLRKDGADYEYIPAGGSTYDYETLPRGQFIYSASCYLGALRAASAISDPAEAAKYDKTFANVQASVMKNLWTGTYFRKWKQPSTGRTVDDSFIANLAGDWMTRISGLPTTLDAKIVHQSVAQTMARHQKPFFPMPPMQVTTEGKITTSACYSLQHEPYLGCEAIYDNYVDDGMETIRRMYFSIWEENNSPWDESLCYDASSGRKGGLPTYMTCPTSWFVLDALAGTSIDVPNGRLYVSPRLTSAQTELHIPVYLSRFWGWLDYVPAAHKLTLKIDKVFGPNAELQKSLYHLASAKTDEMPETVTIRSVAASGDAQPIALATPFTVKEGAVLDLSSQIDRLAIPKHTDVVNFEVRAKINRPGLPAERWTLTDNLHDNPQLAAIIGQDALDGNPESRWTTGRGLQAGDSFTLDMGAAQKVAKMVLDDSKFPGDYPEGYQLEGSTDGKAWSQIAQATPQETEAAVQNGVLTINFTPTEARYLRVTSTGAHSLWWSVAEISVDAP</sequence>
<evidence type="ECO:0000313" key="3">
    <source>
        <dbReference type="EMBL" id="BDI32030.1"/>
    </source>
</evidence>
<dbReference type="Gene3D" id="1.50.10.10">
    <property type="match status" value="1"/>
</dbReference>
<dbReference type="Proteomes" id="UP000287394">
    <property type="component" value="Chromosome"/>
</dbReference>
<dbReference type="EMBL" id="AP025739">
    <property type="protein sequence ID" value="BDI32030.1"/>
    <property type="molecule type" value="Genomic_DNA"/>
</dbReference>
<dbReference type="SUPFAM" id="SSF48208">
    <property type="entry name" value="Six-hairpin glycosidases"/>
    <property type="match status" value="1"/>
</dbReference>